<proteinExistence type="predicted"/>
<evidence type="ECO:0000313" key="3">
    <source>
        <dbReference type="EMBL" id="KAF7167930.1"/>
    </source>
</evidence>
<organism evidence="4 5">
    <name type="scientific">Aspergillus felis</name>
    <dbReference type="NCBI Taxonomy" id="1287682"/>
    <lineage>
        <taxon>Eukaryota</taxon>
        <taxon>Fungi</taxon>
        <taxon>Dikarya</taxon>
        <taxon>Ascomycota</taxon>
        <taxon>Pezizomycotina</taxon>
        <taxon>Eurotiomycetes</taxon>
        <taxon>Eurotiomycetidae</taxon>
        <taxon>Eurotiales</taxon>
        <taxon>Aspergillaceae</taxon>
        <taxon>Aspergillus</taxon>
        <taxon>Aspergillus subgen. Fumigati</taxon>
    </lineage>
</organism>
<dbReference type="OrthoDB" id="4508615at2759"/>
<evidence type="ECO:0000313" key="4">
    <source>
        <dbReference type="EMBL" id="KAF7177130.1"/>
    </source>
</evidence>
<feature type="chain" id="PRO_5036266900" description="Extracellular serine-rich protein" evidence="2">
    <location>
        <begin position="21"/>
        <end position="138"/>
    </location>
</feature>
<protein>
    <recommendedName>
        <fullName evidence="6">Extracellular serine-rich protein</fullName>
    </recommendedName>
</protein>
<dbReference type="EMBL" id="JACBAE010001276">
    <property type="protein sequence ID" value="KAF7167930.1"/>
    <property type="molecule type" value="Genomic_DNA"/>
</dbReference>
<dbReference type="AlphaFoldDB" id="A0A8H6V493"/>
<evidence type="ECO:0000256" key="2">
    <source>
        <dbReference type="SAM" id="SignalP"/>
    </source>
</evidence>
<dbReference type="Proteomes" id="UP000654922">
    <property type="component" value="Unassembled WGS sequence"/>
</dbReference>
<sequence length="138" mass="13600">MHFAKALLFTAAAVAPFASAAVQVEPTTTITVKVMSVGASSTPTPSPTSSVVSMTPSSSSPSIRPTGGIYLPSSGRWNSTSSSIVKVTVPATVSGPSQTNAAASALSSAPSQGGATSSINFSGRLTAVAMALAGFSMF</sequence>
<comment type="caution">
    <text evidence="4">The sequence shown here is derived from an EMBL/GenBank/DDBJ whole genome shotgun (WGS) entry which is preliminary data.</text>
</comment>
<keyword evidence="5" id="KW-1185">Reference proteome</keyword>
<feature type="signal peptide" evidence="2">
    <location>
        <begin position="1"/>
        <end position="20"/>
    </location>
</feature>
<keyword evidence="2" id="KW-0732">Signal</keyword>
<dbReference type="Proteomes" id="UP000641853">
    <property type="component" value="Unassembled WGS sequence"/>
</dbReference>
<evidence type="ECO:0000256" key="1">
    <source>
        <dbReference type="SAM" id="MobiDB-lite"/>
    </source>
</evidence>
<gene>
    <name evidence="3" type="ORF">CNMCM5623_001144</name>
    <name evidence="4" type="ORF">CNMCM7691_004864</name>
</gene>
<accession>A0A8H6V493</accession>
<feature type="region of interest" description="Disordered" evidence="1">
    <location>
        <begin position="38"/>
        <end position="66"/>
    </location>
</feature>
<evidence type="ECO:0008006" key="6">
    <source>
        <dbReference type="Google" id="ProtNLM"/>
    </source>
</evidence>
<evidence type="ECO:0000313" key="5">
    <source>
        <dbReference type="Proteomes" id="UP000641853"/>
    </source>
</evidence>
<feature type="compositionally biased region" description="Low complexity" evidence="1">
    <location>
        <begin position="40"/>
        <end position="62"/>
    </location>
</feature>
<reference evidence="4" key="1">
    <citation type="submission" date="2020-06" db="EMBL/GenBank/DDBJ databases">
        <title>Draft genome sequences of strains closely related to Aspergillus parafelis and Aspergillus hiratsukae.</title>
        <authorList>
            <person name="Dos Santos R.A.C."/>
            <person name="Rivero-Menendez O."/>
            <person name="Steenwyk J.L."/>
            <person name="Mead M.E."/>
            <person name="Goldman G.H."/>
            <person name="Alastruey-Izquierdo A."/>
            <person name="Rokas A."/>
        </authorList>
    </citation>
    <scope>NUCLEOTIDE SEQUENCE</scope>
    <source>
        <strain evidence="3">CNM-CM5623</strain>
        <strain evidence="4">CNM-CM7691</strain>
    </source>
</reference>
<name>A0A8H6V493_9EURO</name>
<dbReference type="EMBL" id="JACBAG010001902">
    <property type="protein sequence ID" value="KAF7177130.1"/>
    <property type="molecule type" value="Genomic_DNA"/>
</dbReference>